<name>A0ACD4C9E1_9BACI</name>
<protein>
    <submittedName>
        <fullName evidence="1">NUDIX domain-containing protein</fullName>
    </submittedName>
</protein>
<reference evidence="1" key="1">
    <citation type="submission" date="2022-09" db="EMBL/GenBank/DDBJ databases">
        <title>Complete genome sequence of Rossellomorea vietnamensis strain RL-WG62, a newly isolated PGPR with the potential for plant salinity stress alleviation.</title>
        <authorList>
            <person name="Ren L."/>
            <person name="Wang G."/>
            <person name="Hu H."/>
        </authorList>
    </citation>
    <scope>NUCLEOTIDE SEQUENCE</scope>
    <source>
        <strain evidence="1">RL-WG62</strain>
    </source>
</reference>
<gene>
    <name evidence="1" type="ORF">N5C46_03325</name>
</gene>
<evidence type="ECO:0000313" key="1">
    <source>
        <dbReference type="EMBL" id="UXH45113.1"/>
    </source>
</evidence>
<evidence type="ECO:0000313" key="2">
    <source>
        <dbReference type="Proteomes" id="UP001064027"/>
    </source>
</evidence>
<dbReference type="EMBL" id="CP104558">
    <property type="protein sequence ID" value="UXH45113.1"/>
    <property type="molecule type" value="Genomic_DNA"/>
</dbReference>
<dbReference type="Proteomes" id="UP001064027">
    <property type="component" value="Chromosome"/>
</dbReference>
<organism evidence="1 2">
    <name type="scientific">Rossellomorea vietnamensis</name>
    <dbReference type="NCBI Taxonomy" id="218284"/>
    <lineage>
        <taxon>Bacteria</taxon>
        <taxon>Bacillati</taxon>
        <taxon>Bacillota</taxon>
        <taxon>Bacilli</taxon>
        <taxon>Bacillales</taxon>
        <taxon>Bacillaceae</taxon>
        <taxon>Rossellomorea</taxon>
    </lineage>
</organism>
<accession>A0ACD4C9E1</accession>
<keyword evidence="2" id="KW-1185">Reference proteome</keyword>
<sequence>MNSTYVWWGESEVKLTWRRDSIIPDTSRVTSVHGFCFKDGKLLLVNLHKRGWDFPGGHLEKGESPEDCLKREVMEEAYVSGSSHFLGYLIVDHHDNPHWNAQSPYPKVGFQLFYRVDVEEIYTFEAEYESAERCWIHPDQVADYYSGWNGVYGEILSLAQNIATIKKV</sequence>
<proteinExistence type="predicted"/>